<evidence type="ECO:0000256" key="2">
    <source>
        <dbReference type="ARBA" id="ARBA00004370"/>
    </source>
</evidence>
<dbReference type="Pfam" id="PF01127">
    <property type="entry name" value="Sdh_cyt"/>
    <property type="match status" value="1"/>
</dbReference>
<evidence type="ECO:0000256" key="8">
    <source>
        <dbReference type="ARBA" id="ARBA00022989"/>
    </source>
</evidence>
<keyword evidence="6 13" id="KW-0812">Transmembrane</keyword>
<evidence type="ECO:0000256" key="13">
    <source>
        <dbReference type="SAM" id="Phobius"/>
    </source>
</evidence>
<dbReference type="AlphaFoldDB" id="D4G832"/>
<dbReference type="KEGG" id="rip:RIEPE_0228"/>
<dbReference type="OrthoDB" id="9799441at2"/>
<proteinExistence type="inferred from homology"/>
<keyword evidence="10 13" id="KW-0472">Membrane</keyword>
<gene>
    <name evidence="14" type="primary">sdhC</name>
    <name evidence="14" type="ordered locus">RIEPE_0228</name>
</gene>
<evidence type="ECO:0000256" key="3">
    <source>
        <dbReference type="ARBA" id="ARBA00007244"/>
    </source>
</evidence>
<keyword evidence="5 12" id="KW-0349">Heme</keyword>
<accession>D4G832</accession>
<dbReference type="GO" id="GO:0016020">
    <property type="term" value="C:membrane"/>
    <property type="evidence" value="ECO:0007669"/>
    <property type="project" value="UniProtKB-SubCell"/>
</dbReference>
<name>D4G832_RIEPU</name>
<dbReference type="Proteomes" id="UP000001700">
    <property type="component" value="Chromosome"/>
</dbReference>
<keyword evidence="9 12" id="KW-0408">Iron</keyword>
<keyword evidence="7 12" id="KW-0479">Metal-binding</keyword>
<evidence type="ECO:0000256" key="11">
    <source>
        <dbReference type="ARBA" id="ARBA00025912"/>
    </source>
</evidence>
<dbReference type="STRING" id="515618.RIEPE_0228"/>
<evidence type="ECO:0000256" key="9">
    <source>
        <dbReference type="ARBA" id="ARBA00023004"/>
    </source>
</evidence>
<dbReference type="NCBIfam" id="TIGR02970">
    <property type="entry name" value="succ_dehyd_cytB"/>
    <property type="match status" value="1"/>
</dbReference>
<feature type="transmembrane region" description="Helical" evidence="13">
    <location>
        <begin position="77"/>
        <end position="101"/>
    </location>
</feature>
<comment type="cofactor">
    <cofactor evidence="12">
        <name>heme</name>
        <dbReference type="ChEBI" id="CHEBI:30413"/>
    </cofactor>
    <text evidence="12">The heme is bound between the two transmembrane subunits.</text>
</comment>
<dbReference type="InterPro" id="IPR000701">
    <property type="entry name" value="SuccDH_FuR_B_TM-su"/>
</dbReference>
<comment type="similarity">
    <text evidence="3">Belongs to the cytochrome b560 family.</text>
</comment>
<feature type="transmembrane region" description="Helical" evidence="13">
    <location>
        <begin position="113"/>
        <end position="135"/>
    </location>
</feature>
<protein>
    <recommendedName>
        <fullName evidence="4">Succinate dehydrogenase cytochrome b556 subunit</fullName>
    </recommendedName>
</protein>
<dbReference type="InterPro" id="IPR014314">
    <property type="entry name" value="Succ_DH_cytb556"/>
</dbReference>
<evidence type="ECO:0000313" key="14">
    <source>
        <dbReference type="EMBL" id="ADD79817.1"/>
    </source>
</evidence>
<evidence type="ECO:0000256" key="4">
    <source>
        <dbReference type="ARBA" id="ARBA00020076"/>
    </source>
</evidence>
<dbReference type="PIRSF" id="PIRSF000178">
    <property type="entry name" value="SDH_cyt_b560"/>
    <property type="match status" value="1"/>
</dbReference>
<evidence type="ECO:0000256" key="1">
    <source>
        <dbReference type="ARBA" id="ARBA00004050"/>
    </source>
</evidence>
<dbReference type="Gene3D" id="1.20.1300.10">
    <property type="entry name" value="Fumarate reductase/succinate dehydrogenase, transmembrane subunit"/>
    <property type="match status" value="1"/>
</dbReference>
<comment type="subunit">
    <text evidence="11">Part of an enzyme complex containing four subunits: a flavoprotein, an iron-sulfur protein, plus two membrane-anchoring proteins, SdhC and SdhD. The complex can form homotrimers.</text>
</comment>
<evidence type="ECO:0000256" key="6">
    <source>
        <dbReference type="ARBA" id="ARBA00022692"/>
    </source>
</evidence>
<dbReference type="eggNOG" id="COG2009">
    <property type="taxonomic scope" value="Bacteria"/>
</dbReference>
<evidence type="ECO:0000313" key="15">
    <source>
        <dbReference type="Proteomes" id="UP000001700"/>
    </source>
</evidence>
<comment type="function">
    <text evidence="1">Membrane-anchoring subunit of succinate dehydrogenase (SDH).</text>
</comment>
<keyword evidence="15" id="KW-1185">Reference proteome</keyword>
<dbReference type="HOGENOM" id="CLU_094691_2_1_6"/>
<evidence type="ECO:0000256" key="5">
    <source>
        <dbReference type="ARBA" id="ARBA00022617"/>
    </source>
</evidence>
<dbReference type="InterPro" id="IPR034804">
    <property type="entry name" value="SQR/QFR_C/D"/>
</dbReference>
<evidence type="ECO:0000256" key="7">
    <source>
        <dbReference type="ARBA" id="ARBA00022723"/>
    </source>
</evidence>
<dbReference type="EMBL" id="CP001085">
    <property type="protein sequence ID" value="ADD79817.1"/>
    <property type="molecule type" value="Genomic_DNA"/>
</dbReference>
<dbReference type="SUPFAM" id="SSF81343">
    <property type="entry name" value="Fumarate reductase respiratory complex transmembrane subunits"/>
    <property type="match status" value="1"/>
</dbReference>
<organism evidence="14 15">
    <name type="scientific">Riesia pediculicola (strain USDA)</name>
    <dbReference type="NCBI Taxonomy" id="515618"/>
    <lineage>
        <taxon>Bacteria</taxon>
        <taxon>Pseudomonadati</taxon>
        <taxon>Pseudomonadota</taxon>
        <taxon>Gammaproteobacteria</taxon>
        <taxon>Enterobacterales</taxon>
        <taxon>Enterobacteriaceae</taxon>
        <taxon>Candidatus Riesia</taxon>
    </lineage>
</organism>
<reference evidence="14" key="1">
    <citation type="submission" date="2008-05" db="EMBL/GenBank/DDBJ databases">
        <title>Genome sequence of Riesia pediculicola USDA.</title>
        <authorList>
            <person name="Kirkness E.F."/>
        </authorList>
    </citation>
    <scope>NUCLEOTIDE SEQUENCE [LARGE SCALE GENOMIC DNA]</scope>
    <source>
        <strain evidence="14">USDA</strain>
    </source>
</reference>
<dbReference type="GO" id="GO:0046872">
    <property type="term" value="F:metal ion binding"/>
    <property type="evidence" value="ECO:0007669"/>
    <property type="project" value="UniProtKB-KW"/>
</dbReference>
<evidence type="ECO:0000256" key="10">
    <source>
        <dbReference type="ARBA" id="ARBA00023136"/>
    </source>
</evidence>
<comment type="subcellular location">
    <subcellularLocation>
        <location evidence="2">Membrane</location>
    </subcellularLocation>
</comment>
<keyword evidence="8 13" id="KW-1133">Transmembrane helix</keyword>
<dbReference type="GO" id="GO:0006099">
    <property type="term" value="P:tricarboxylic acid cycle"/>
    <property type="evidence" value="ECO:0007669"/>
    <property type="project" value="InterPro"/>
</dbReference>
<evidence type="ECO:0000256" key="12">
    <source>
        <dbReference type="PIRSR" id="PIRSR000178-1"/>
    </source>
</evidence>
<dbReference type="RefSeq" id="WP_013087799.1">
    <property type="nucleotide sequence ID" value="NC_014109.1"/>
</dbReference>
<feature type="binding site" description="axial binding residue" evidence="12">
    <location>
        <position position="93"/>
    </location>
    <ligand>
        <name>heme</name>
        <dbReference type="ChEBI" id="CHEBI:30413"/>
        <note>ligand shared with second transmembrane subunit</note>
    </ligand>
    <ligandPart>
        <name>Fe</name>
        <dbReference type="ChEBI" id="CHEBI:18248"/>
    </ligandPart>
</feature>
<dbReference type="GO" id="GO:0009055">
    <property type="term" value="F:electron transfer activity"/>
    <property type="evidence" value="ECO:0007669"/>
    <property type="project" value="InterPro"/>
</dbReference>
<sequence length="136" mass="16378">MLNKLKFEKLANKRKKKLINLELDIRKLPINAIASILHRISGVMNIFSLGWMIRRIYSNIKFQEKFSPIIFFNSQSYFYRFLVYIFFIMFIYHILSGIRFILIDLNIIGYKLIAIKISAILVFFITFLLFFLFIYL</sequence>